<dbReference type="AlphaFoldDB" id="A0A0D0CAG2"/>
<protein>
    <recommendedName>
        <fullName evidence="4">Secreted protein</fullName>
    </recommendedName>
</protein>
<dbReference type="Proteomes" id="UP000053593">
    <property type="component" value="Unassembled WGS sequence"/>
</dbReference>
<organism evidence="2 3">
    <name type="scientific">Collybiopsis luxurians FD-317 M1</name>
    <dbReference type="NCBI Taxonomy" id="944289"/>
    <lineage>
        <taxon>Eukaryota</taxon>
        <taxon>Fungi</taxon>
        <taxon>Dikarya</taxon>
        <taxon>Basidiomycota</taxon>
        <taxon>Agaricomycotina</taxon>
        <taxon>Agaricomycetes</taxon>
        <taxon>Agaricomycetidae</taxon>
        <taxon>Agaricales</taxon>
        <taxon>Marasmiineae</taxon>
        <taxon>Omphalotaceae</taxon>
        <taxon>Collybiopsis</taxon>
        <taxon>Collybiopsis luxurians</taxon>
    </lineage>
</organism>
<dbReference type="EMBL" id="KN834779">
    <property type="protein sequence ID" value="KIK59439.1"/>
    <property type="molecule type" value="Genomic_DNA"/>
</dbReference>
<dbReference type="HOGENOM" id="CLU_2121346_0_0_1"/>
<accession>A0A0D0CAG2</accession>
<name>A0A0D0CAG2_9AGAR</name>
<feature type="chain" id="PRO_5002225111" description="Secreted protein" evidence="1">
    <location>
        <begin position="17"/>
        <end position="114"/>
    </location>
</feature>
<gene>
    <name evidence="2" type="ORF">GYMLUDRAFT_667934</name>
</gene>
<evidence type="ECO:0000313" key="2">
    <source>
        <dbReference type="EMBL" id="KIK59439.1"/>
    </source>
</evidence>
<evidence type="ECO:0000256" key="1">
    <source>
        <dbReference type="SAM" id="SignalP"/>
    </source>
</evidence>
<feature type="signal peptide" evidence="1">
    <location>
        <begin position="1"/>
        <end position="16"/>
    </location>
</feature>
<evidence type="ECO:0000313" key="3">
    <source>
        <dbReference type="Proteomes" id="UP000053593"/>
    </source>
</evidence>
<evidence type="ECO:0008006" key="4">
    <source>
        <dbReference type="Google" id="ProtNLM"/>
    </source>
</evidence>
<proteinExistence type="predicted"/>
<keyword evidence="1" id="KW-0732">Signal</keyword>
<reference evidence="2 3" key="1">
    <citation type="submission" date="2014-04" db="EMBL/GenBank/DDBJ databases">
        <title>Evolutionary Origins and Diversification of the Mycorrhizal Mutualists.</title>
        <authorList>
            <consortium name="DOE Joint Genome Institute"/>
            <consortium name="Mycorrhizal Genomics Consortium"/>
            <person name="Kohler A."/>
            <person name="Kuo A."/>
            <person name="Nagy L.G."/>
            <person name="Floudas D."/>
            <person name="Copeland A."/>
            <person name="Barry K.W."/>
            <person name="Cichocki N."/>
            <person name="Veneault-Fourrey C."/>
            <person name="LaButti K."/>
            <person name="Lindquist E.A."/>
            <person name="Lipzen A."/>
            <person name="Lundell T."/>
            <person name="Morin E."/>
            <person name="Murat C."/>
            <person name="Riley R."/>
            <person name="Ohm R."/>
            <person name="Sun H."/>
            <person name="Tunlid A."/>
            <person name="Henrissat B."/>
            <person name="Grigoriev I.V."/>
            <person name="Hibbett D.S."/>
            <person name="Martin F."/>
        </authorList>
    </citation>
    <scope>NUCLEOTIDE SEQUENCE [LARGE SCALE GENOMIC DNA]</scope>
    <source>
        <strain evidence="2 3">FD-317 M1</strain>
    </source>
</reference>
<keyword evidence="3" id="KW-1185">Reference proteome</keyword>
<sequence>MSLILLMLLVTSQIRSNCLFPAPSTGFPRDLHYIGSPLRGRMSLILLMNLVTSQIRSNCLFPAPSHIGNCGSDRTMMRRPWLSYRLDIFPPSLIHLVDKKRPMRIHSASKREIH</sequence>